<dbReference type="Proteomes" id="UP001430848">
    <property type="component" value="Unassembled WGS sequence"/>
</dbReference>
<feature type="compositionally biased region" description="Acidic residues" evidence="1">
    <location>
        <begin position="95"/>
        <end position="107"/>
    </location>
</feature>
<organism evidence="2 3">
    <name type="scientific">Diaporthe eres</name>
    <name type="common">Phomopsis oblonga</name>
    <dbReference type="NCBI Taxonomy" id="83184"/>
    <lineage>
        <taxon>Eukaryota</taxon>
        <taxon>Fungi</taxon>
        <taxon>Dikarya</taxon>
        <taxon>Ascomycota</taxon>
        <taxon>Pezizomycotina</taxon>
        <taxon>Sordariomycetes</taxon>
        <taxon>Sordariomycetidae</taxon>
        <taxon>Diaporthales</taxon>
        <taxon>Diaporthaceae</taxon>
        <taxon>Diaporthe</taxon>
        <taxon>Diaporthe eres species complex</taxon>
    </lineage>
</organism>
<proteinExistence type="predicted"/>
<feature type="region of interest" description="Disordered" evidence="1">
    <location>
        <begin position="82"/>
        <end position="117"/>
    </location>
</feature>
<feature type="region of interest" description="Disordered" evidence="1">
    <location>
        <begin position="530"/>
        <end position="558"/>
    </location>
</feature>
<name>A0ABR1NZI1_DIAER</name>
<feature type="compositionally biased region" description="Low complexity" evidence="1">
    <location>
        <begin position="82"/>
        <end position="94"/>
    </location>
</feature>
<evidence type="ECO:0000313" key="2">
    <source>
        <dbReference type="EMBL" id="KAK7721595.1"/>
    </source>
</evidence>
<feature type="region of interest" description="Disordered" evidence="1">
    <location>
        <begin position="209"/>
        <end position="306"/>
    </location>
</feature>
<comment type="caution">
    <text evidence="2">The sequence shown here is derived from an EMBL/GenBank/DDBJ whole genome shotgun (WGS) entry which is preliminary data.</text>
</comment>
<feature type="compositionally biased region" description="Basic and acidic residues" evidence="1">
    <location>
        <begin position="260"/>
        <end position="273"/>
    </location>
</feature>
<gene>
    <name evidence="2" type="ORF">SLS63_009501</name>
</gene>
<protein>
    <submittedName>
        <fullName evidence="2">Uncharacterized protein</fullName>
    </submittedName>
</protein>
<dbReference type="EMBL" id="JAKNSF020000070">
    <property type="protein sequence ID" value="KAK7721595.1"/>
    <property type="molecule type" value="Genomic_DNA"/>
</dbReference>
<feature type="compositionally biased region" description="Low complexity" evidence="1">
    <location>
        <begin position="227"/>
        <end position="247"/>
    </location>
</feature>
<evidence type="ECO:0000256" key="1">
    <source>
        <dbReference type="SAM" id="MobiDB-lite"/>
    </source>
</evidence>
<reference evidence="2 3" key="1">
    <citation type="submission" date="2024-02" db="EMBL/GenBank/DDBJ databases">
        <title>De novo assembly and annotation of 12 fungi associated with fruit tree decline syndrome in Ontario, Canada.</title>
        <authorList>
            <person name="Sulman M."/>
            <person name="Ellouze W."/>
            <person name="Ilyukhin E."/>
        </authorList>
    </citation>
    <scope>NUCLEOTIDE SEQUENCE [LARGE SCALE GENOMIC DNA]</scope>
    <source>
        <strain evidence="2 3">M169</strain>
    </source>
</reference>
<evidence type="ECO:0000313" key="3">
    <source>
        <dbReference type="Proteomes" id="UP001430848"/>
    </source>
</evidence>
<accession>A0ABR1NZI1</accession>
<keyword evidence="3" id="KW-1185">Reference proteome</keyword>
<sequence length="558" mass="60205">MSILGIHPFSELPNRPANAFIISAAVSNGAAYPRDNVYGELHPVMIPWGRPNIQSNTAGDELSFDLTSEDEYLGSHEAGLQSSLRSLSHSPSQPESEEMFNDQEFIEGENMKKERKARDIHQLMERDEAIKSVNSQNAPPRHNHRPDPEDKLRFQGLLGRLRYDAEAFVDDGTDKVALNDPAIVSFAPKKSAQHSSNKEFALQRHIEENKCPPKGNHHLSSDSGYASPTTRSRPSTRTQSRSRPGTSDETGSEPVPIQHGKVDSKDSEPDRPSKFSTLNPAAKVFSSANDHSASPKKRGGLAPAPVPDDAFFSPSLAQAQFATGIQSQNFGCNALPNFASPLTNLALTPAGLLQLPAALIPQTSPLSQAVLPPPPGIGLTAHLPPGFQSPGTMPGLPLLPPPSRVALPGLAHSPGLMSTSGPISSDFTGAFHQQLPTIPSCNNPAHQSAPAFSATQSFPAPTIPQLAPPVPPASLLSPNHGASVPPPMAPAAPVVNPIFRKNVPKPKIPNTTGQQYWEYWHELRRTFEPGYAQKSKQNQQKRYMKQQIHKNGGTTDQN</sequence>
<feature type="region of interest" description="Disordered" evidence="1">
    <location>
        <begin position="131"/>
        <end position="151"/>
    </location>
</feature>